<dbReference type="GO" id="GO:0030907">
    <property type="term" value="C:MBF transcription complex"/>
    <property type="evidence" value="ECO:0007669"/>
    <property type="project" value="TreeGrafter"/>
</dbReference>
<dbReference type="SMART" id="SM01252">
    <property type="entry name" value="KilA-N"/>
    <property type="match status" value="1"/>
</dbReference>
<dbReference type="PANTHER" id="PTHR43828:SF7">
    <property type="entry name" value="REGULATORY PROTEIN SWI4"/>
    <property type="match status" value="1"/>
</dbReference>
<dbReference type="PROSITE" id="PS51299">
    <property type="entry name" value="HTH_APSES"/>
    <property type="match status" value="1"/>
</dbReference>
<dbReference type="SMART" id="SM00248">
    <property type="entry name" value="ANK"/>
    <property type="match status" value="2"/>
</dbReference>
<reference evidence="7" key="1">
    <citation type="journal article" date="2016" name="Proc. Natl. Acad. Sci. U.S.A.">
        <title>Comparative genomics of biotechnologically important yeasts.</title>
        <authorList>
            <person name="Riley R."/>
            <person name="Haridas S."/>
            <person name="Wolfe K.H."/>
            <person name="Lopes M.R."/>
            <person name="Hittinger C.T."/>
            <person name="Goeker M."/>
            <person name="Salamov A.A."/>
            <person name="Wisecaver J.H."/>
            <person name="Long T.M."/>
            <person name="Calvey C.H."/>
            <person name="Aerts A.L."/>
            <person name="Barry K.W."/>
            <person name="Choi C."/>
            <person name="Clum A."/>
            <person name="Coughlan A.Y."/>
            <person name="Deshpande S."/>
            <person name="Douglass A.P."/>
            <person name="Hanson S.J."/>
            <person name="Klenk H.-P."/>
            <person name="LaButti K.M."/>
            <person name="Lapidus A."/>
            <person name="Lindquist E.A."/>
            <person name="Lipzen A.M."/>
            <person name="Meier-Kolthoff J.P."/>
            <person name="Ohm R.A."/>
            <person name="Otillar R.P."/>
            <person name="Pangilinan J.L."/>
            <person name="Peng Y."/>
            <person name="Rokas A."/>
            <person name="Rosa C.A."/>
            <person name="Scheuner C."/>
            <person name="Sibirny A.A."/>
            <person name="Slot J.C."/>
            <person name="Stielow J.B."/>
            <person name="Sun H."/>
            <person name="Kurtzman C.P."/>
            <person name="Blackwell M."/>
            <person name="Grigoriev I.V."/>
            <person name="Jeffries T.W."/>
        </authorList>
    </citation>
    <scope>NUCLEOTIDE SEQUENCE [LARGE SCALE GENOMIC DNA]</scope>
    <source>
        <strain evidence="7">NRRL Y-1626</strain>
    </source>
</reference>
<dbReference type="SUPFAM" id="SSF54616">
    <property type="entry name" value="DNA-binding domain of Mlu1-box binding protein MBP1"/>
    <property type="match status" value="1"/>
</dbReference>
<dbReference type="PROSITE" id="PS50088">
    <property type="entry name" value="ANK_REPEAT"/>
    <property type="match status" value="2"/>
</dbReference>
<feature type="non-terminal residue" evidence="6">
    <location>
        <position position="688"/>
    </location>
</feature>
<protein>
    <submittedName>
        <fullName evidence="6">Ankyrin</fullName>
    </submittedName>
</protein>
<feature type="compositionally biased region" description="Polar residues" evidence="4">
    <location>
        <begin position="622"/>
        <end position="633"/>
    </location>
</feature>
<feature type="repeat" description="ANK" evidence="3">
    <location>
        <begin position="538"/>
        <end position="570"/>
    </location>
</feature>
<feature type="region of interest" description="Disordered" evidence="4">
    <location>
        <begin position="659"/>
        <end position="688"/>
    </location>
</feature>
<feature type="compositionally biased region" description="Polar residues" evidence="4">
    <location>
        <begin position="305"/>
        <end position="321"/>
    </location>
</feature>
<evidence type="ECO:0000313" key="7">
    <source>
        <dbReference type="Proteomes" id="UP000092321"/>
    </source>
</evidence>
<dbReference type="InterPro" id="IPR036770">
    <property type="entry name" value="Ankyrin_rpt-contain_sf"/>
</dbReference>
<comment type="caution">
    <text evidence="6">The sequence shown here is derived from an EMBL/GenBank/DDBJ whole genome shotgun (WGS) entry which is preliminary data.</text>
</comment>
<dbReference type="PANTHER" id="PTHR43828">
    <property type="entry name" value="ASPARAGINASE"/>
    <property type="match status" value="1"/>
</dbReference>
<dbReference type="Pfam" id="PF00023">
    <property type="entry name" value="Ank"/>
    <property type="match status" value="1"/>
</dbReference>
<feature type="repeat" description="ANK" evidence="3">
    <location>
        <begin position="399"/>
        <end position="421"/>
    </location>
</feature>
<dbReference type="AlphaFoldDB" id="A0A1B7TJV4"/>
<dbReference type="InterPro" id="IPR003163">
    <property type="entry name" value="Tscrpt_reg_HTH_APSES-type"/>
</dbReference>
<feature type="compositionally biased region" description="Low complexity" evidence="4">
    <location>
        <begin position="667"/>
        <end position="680"/>
    </location>
</feature>
<evidence type="ECO:0000256" key="3">
    <source>
        <dbReference type="PROSITE-ProRule" id="PRU00023"/>
    </source>
</evidence>
<evidence type="ECO:0000256" key="1">
    <source>
        <dbReference type="ARBA" id="ARBA00022737"/>
    </source>
</evidence>
<feature type="region of interest" description="Disordered" evidence="4">
    <location>
        <begin position="305"/>
        <end position="331"/>
    </location>
</feature>
<feature type="region of interest" description="Disordered" evidence="4">
    <location>
        <begin position="620"/>
        <end position="646"/>
    </location>
</feature>
<feature type="region of interest" description="Disordered" evidence="4">
    <location>
        <begin position="184"/>
        <end position="204"/>
    </location>
</feature>
<dbReference type="Gene3D" id="3.10.260.10">
    <property type="entry name" value="Transcription regulator HTH, APSES-type DNA-binding domain"/>
    <property type="match status" value="1"/>
</dbReference>
<keyword evidence="2 3" id="KW-0040">ANK repeat</keyword>
<dbReference type="GO" id="GO:0001228">
    <property type="term" value="F:DNA-binding transcription activator activity, RNA polymerase II-specific"/>
    <property type="evidence" value="ECO:0007669"/>
    <property type="project" value="UniProtKB-ARBA"/>
</dbReference>
<evidence type="ECO:0000259" key="5">
    <source>
        <dbReference type="PROSITE" id="PS51299"/>
    </source>
</evidence>
<dbReference type="PROSITE" id="PS50297">
    <property type="entry name" value="ANK_REP_REGION"/>
    <property type="match status" value="2"/>
</dbReference>
<feature type="domain" description="HTH APSES-type" evidence="5">
    <location>
        <begin position="10"/>
        <end position="124"/>
    </location>
</feature>
<dbReference type="GO" id="GO:0003677">
    <property type="term" value="F:DNA binding"/>
    <property type="evidence" value="ECO:0007669"/>
    <property type="project" value="InterPro"/>
</dbReference>
<keyword evidence="1" id="KW-0677">Repeat</keyword>
<keyword evidence="7" id="KW-1185">Reference proteome</keyword>
<dbReference type="GO" id="GO:0033309">
    <property type="term" value="C:SBF transcription complex"/>
    <property type="evidence" value="ECO:0007669"/>
    <property type="project" value="TreeGrafter"/>
</dbReference>
<organism evidence="6 7">
    <name type="scientific">Hanseniaspora valbyensis NRRL Y-1626</name>
    <dbReference type="NCBI Taxonomy" id="766949"/>
    <lineage>
        <taxon>Eukaryota</taxon>
        <taxon>Fungi</taxon>
        <taxon>Dikarya</taxon>
        <taxon>Ascomycota</taxon>
        <taxon>Saccharomycotina</taxon>
        <taxon>Saccharomycetes</taxon>
        <taxon>Saccharomycodales</taxon>
        <taxon>Saccharomycodaceae</taxon>
        <taxon>Hanseniaspora</taxon>
    </lineage>
</organism>
<dbReference type="Pfam" id="PF12796">
    <property type="entry name" value="Ank_2"/>
    <property type="match status" value="1"/>
</dbReference>
<evidence type="ECO:0000256" key="2">
    <source>
        <dbReference type="ARBA" id="ARBA00023043"/>
    </source>
</evidence>
<dbReference type="InterPro" id="IPR051642">
    <property type="entry name" value="SWI6-like"/>
</dbReference>
<accession>A0A1B7TJV4</accession>
<dbReference type="OrthoDB" id="3972162at2759"/>
<proteinExistence type="predicted"/>
<evidence type="ECO:0000313" key="6">
    <source>
        <dbReference type="EMBL" id="OBA29031.1"/>
    </source>
</evidence>
<dbReference type="Proteomes" id="UP000092321">
    <property type="component" value="Unassembled WGS sequence"/>
</dbReference>
<dbReference type="SUPFAM" id="SSF48403">
    <property type="entry name" value="Ankyrin repeat"/>
    <property type="match status" value="1"/>
</dbReference>
<dbReference type="EMBL" id="LXPE01000001">
    <property type="protein sequence ID" value="OBA29031.1"/>
    <property type="molecule type" value="Genomic_DNA"/>
</dbReference>
<dbReference type="Gene3D" id="1.25.40.20">
    <property type="entry name" value="Ankyrin repeat-containing domain"/>
    <property type="match status" value="1"/>
</dbReference>
<gene>
    <name evidence="6" type="ORF">HANVADRAFT_50976</name>
</gene>
<evidence type="ECO:0000256" key="4">
    <source>
        <dbReference type="SAM" id="MobiDB-lite"/>
    </source>
</evidence>
<sequence length="688" mass="78847">MNENKVILKLEKTRISNTAVYLMYNANLPKETTMKRVDDGWINISQCFKLENFTSSKIKRHKILEDEELAGTIKIEKITGGWGRFQGSWISTDDAIYLFKKYSFQNYVNLTLLSFKEDRNNVLPFKQDVKHYEPVTFEFEAKSSDLAKYKKNKAEHKNEKANNIFIYHNGNQQETDFKNINQKEFQPAEETKKKKKNKTENTPKTRGIKRLSLHQLSAVRQDCKGYEEIQKTEDQATVSGDIDSSPYKRLKSSNVKANGFATDSFGSENSPIYSKTNTTTITPFNSFRVRKKGELSTFKNQTVNNNSWESSARNNTNTEYTPSKEESKFNQAQDDISPLLTKKRINTPSIKKTRLSAEKYKNFIINTLESDQNNGEIMNVLYECKFPKNIDPNFTIDEEGNTALHWAAAQGNVSLAKYLINELKSDPFHCNTKGMNCLSKALFFDNNFKNNIFSGLLTLLANCLVVQDMNGKLPLHYIIELCSSKVKNINVSLHYLDLIIKFLSIEFDVPYSRDEKTGQINYSKRSFIKMALNCQDLAGNTPLHLAAINANFDIYNYFITIGGDPVILNNLNQSPYTILQKHYNDIVQRYHPKLRDPVELQASNGTDLKNEFKNYKYETEQKQTNGQTNYNAESSSSNNNIKKEHPILKLEKENSSMMIEPIEFGLPNNSNSTSPTTKSKAMSNSNKK</sequence>
<dbReference type="InterPro" id="IPR036887">
    <property type="entry name" value="HTH_APSES_sf"/>
</dbReference>
<dbReference type="InterPro" id="IPR002110">
    <property type="entry name" value="Ankyrin_rpt"/>
</dbReference>
<name>A0A1B7TJV4_9ASCO</name>
<dbReference type="InterPro" id="IPR018004">
    <property type="entry name" value="KilA/APSES_HTH"/>
</dbReference>